<evidence type="ECO:0000313" key="3">
    <source>
        <dbReference type="Proteomes" id="UP000279833"/>
    </source>
</evidence>
<dbReference type="STRING" id="6186.A0A183L2P3"/>
<dbReference type="Proteomes" id="UP000279833">
    <property type="component" value="Unassembled WGS sequence"/>
</dbReference>
<sequence length="130" mass="14807">MSANELNRLRDLLLDIDQQLTRGLNQCIHDIDQQLTRGLNQCIHGRLLHLIWAIFITILLIMLILIYPADRLTSIIKCLFEILLGIILFTLIWGSLIGRTIEKSGLKNAKHSISTLSSRLDSSNDFTLIK</sequence>
<dbReference type="WBParaSite" id="SCUD_0002160001-mRNA-1">
    <property type="protein sequence ID" value="SCUD_0002160001-mRNA-1"/>
    <property type="gene ID" value="SCUD_0002160001"/>
</dbReference>
<reference evidence="4" key="1">
    <citation type="submission" date="2016-06" db="UniProtKB">
        <authorList>
            <consortium name="WormBaseParasite"/>
        </authorList>
    </citation>
    <scope>IDENTIFICATION</scope>
</reference>
<dbReference type="EMBL" id="UZAK01046879">
    <property type="protein sequence ID" value="VDP75895.1"/>
    <property type="molecule type" value="Genomic_DNA"/>
</dbReference>
<keyword evidence="1" id="KW-1133">Transmembrane helix</keyword>
<reference evidence="2 3" key="2">
    <citation type="submission" date="2018-11" db="EMBL/GenBank/DDBJ databases">
        <authorList>
            <consortium name="Pathogen Informatics"/>
        </authorList>
    </citation>
    <scope>NUCLEOTIDE SEQUENCE [LARGE SCALE GENOMIC DNA]</scope>
    <source>
        <strain evidence="2">Dakar</strain>
        <strain evidence="3">Dakar, Senegal</strain>
    </source>
</reference>
<keyword evidence="1" id="KW-0812">Transmembrane</keyword>
<proteinExistence type="predicted"/>
<gene>
    <name evidence="2" type="ORF">SCUD_LOCUS21597</name>
</gene>
<name>A0A183L2P3_9TREM</name>
<feature type="transmembrane region" description="Helical" evidence="1">
    <location>
        <begin position="74"/>
        <end position="97"/>
    </location>
</feature>
<evidence type="ECO:0000313" key="4">
    <source>
        <dbReference type="WBParaSite" id="SCUD_0002160001-mRNA-1"/>
    </source>
</evidence>
<evidence type="ECO:0000313" key="2">
    <source>
        <dbReference type="EMBL" id="VDP75895.1"/>
    </source>
</evidence>
<dbReference type="AlphaFoldDB" id="A0A183L2P3"/>
<accession>A0A183L2P3</accession>
<protein>
    <submittedName>
        <fullName evidence="2 4">Uncharacterized protein</fullName>
    </submittedName>
</protein>
<evidence type="ECO:0000256" key="1">
    <source>
        <dbReference type="SAM" id="Phobius"/>
    </source>
</evidence>
<keyword evidence="1" id="KW-0472">Membrane</keyword>
<keyword evidence="3" id="KW-1185">Reference proteome</keyword>
<organism evidence="4">
    <name type="scientific">Schistosoma curassoni</name>
    <dbReference type="NCBI Taxonomy" id="6186"/>
    <lineage>
        <taxon>Eukaryota</taxon>
        <taxon>Metazoa</taxon>
        <taxon>Spiralia</taxon>
        <taxon>Lophotrochozoa</taxon>
        <taxon>Platyhelminthes</taxon>
        <taxon>Trematoda</taxon>
        <taxon>Digenea</taxon>
        <taxon>Strigeidida</taxon>
        <taxon>Schistosomatoidea</taxon>
        <taxon>Schistosomatidae</taxon>
        <taxon>Schistosoma</taxon>
    </lineage>
</organism>
<feature type="transmembrane region" description="Helical" evidence="1">
    <location>
        <begin position="47"/>
        <end position="68"/>
    </location>
</feature>